<protein>
    <submittedName>
        <fullName evidence="3">Uncharacterized protein</fullName>
    </submittedName>
</protein>
<keyword evidence="2" id="KW-0472">Membrane</keyword>
<evidence type="ECO:0000256" key="2">
    <source>
        <dbReference type="SAM" id="Phobius"/>
    </source>
</evidence>
<evidence type="ECO:0000313" key="4">
    <source>
        <dbReference type="Proteomes" id="UP001190925"/>
    </source>
</evidence>
<gene>
    <name evidence="3" type="ORF">G6CMJM_00009</name>
</gene>
<evidence type="ECO:0000256" key="1">
    <source>
        <dbReference type="SAM" id="MobiDB-lite"/>
    </source>
</evidence>
<dbReference type="Proteomes" id="UP001190925">
    <property type="component" value="Unassembled WGS sequence"/>
</dbReference>
<dbReference type="RefSeq" id="WP_129718454.1">
    <property type="nucleotide sequence ID" value="NZ_PRLK01000001.1"/>
</dbReference>
<accession>A0ABY0FJ04</accession>
<keyword evidence="2" id="KW-0812">Transmembrane</keyword>
<name>A0ABY0FJ04_9BACT</name>
<evidence type="ECO:0000313" key="3">
    <source>
        <dbReference type="EMBL" id="RYC72917.1"/>
    </source>
</evidence>
<comment type="caution">
    <text evidence="3">The sequence shown here is derived from an EMBL/GenBank/DDBJ whole genome shotgun (WGS) entry which is preliminary data.</text>
</comment>
<feature type="region of interest" description="Disordered" evidence="1">
    <location>
        <begin position="23"/>
        <end position="47"/>
    </location>
</feature>
<reference evidence="3 4" key="1">
    <citation type="journal article" date="2018" name="bioRxiv">
        <title>Evidence of independent acquisition and adaption of ultra-small bacteria to human hosts across the highly diverse yet reduced genomes of the phylum Saccharibacteria.</title>
        <authorList>
            <person name="McLean J.S."/>
            <person name="Bor B."/>
            <person name="To T.T."/>
            <person name="Liu Q."/>
            <person name="Kearns K.A."/>
            <person name="Solden L.M."/>
            <person name="Wrighton K.C."/>
            <person name="He X."/>
            <person name="Shi W."/>
        </authorList>
    </citation>
    <scope>NUCLEOTIDE SEQUENCE [LARGE SCALE GENOMIC DNA]</scope>
    <source>
        <strain evidence="3 4">TM7_CMJM_G6_1_HOT_870</strain>
    </source>
</reference>
<organism evidence="3 4">
    <name type="scientific">Candidatus Nanogingivalis gingivitcus</name>
    <dbReference type="NCBI Taxonomy" id="2171992"/>
    <lineage>
        <taxon>Bacteria</taxon>
        <taxon>Candidatus Saccharimonadota</taxon>
        <taxon>Candidatus Nanosyncoccalia</taxon>
        <taxon>Candidatus Nanogingivales</taxon>
        <taxon>Candidatus Nanogingivalaceae</taxon>
        <taxon>Candidatus Nanogingivalis</taxon>
    </lineage>
</organism>
<feature type="compositionally biased region" description="Basic and acidic residues" evidence="1">
    <location>
        <begin position="24"/>
        <end position="45"/>
    </location>
</feature>
<keyword evidence="4" id="KW-1185">Reference proteome</keyword>
<feature type="transmembrane region" description="Helical" evidence="2">
    <location>
        <begin position="434"/>
        <end position="459"/>
    </location>
</feature>
<sequence>MRDFDFDELDKAVNNFLTTKKISPMKDDNMSESTKKKMVFGERKAPKTASQLHSMAKIIEERNIDNDVIDIQEHIKDGSSDKPLKKDIKILDDFKDKAESNRRHNSKDVINDNLATIEDNKFESPILPDYDSPMNISGRHTSSISIPKRRLEGPILNKHKNNVVKPIEAKKNIENIGKVVSIEDTDKLQVFNAVMKTETKTDIPNESKIVNTLVKAIKTEKIEKPVIKEEKPIAEFEKVLTEIGGSKPVKSVEDIAKELAQESKKEESEKISVMIKKDIKATEDTTVKEEKPESISIKVSEYTEDNDKADNKIEDSFKDNNPINNTSVTLPENKDEEKVIIRSVENDTITKTPFVDNPKIEKRPLGNSASYKTIDNFNSLSRTRNINGISNNKVQYPQKNAISNNISNNKNSTTPLLAKEDYAMPVKYNKKKTGWGTVLAIITTLLLGIAGGLGIYFFFLK</sequence>
<keyword evidence="2" id="KW-1133">Transmembrane helix</keyword>
<reference evidence="3 4" key="2">
    <citation type="journal article" date="2020" name="Cell Rep.">
        <title>Acquisition and Adaptation of Ultra-small Parasitic Reduced Genome Bacteria to Mammalian Hosts.</title>
        <authorList>
            <person name="McLean J.S."/>
            <person name="Bor B."/>
            <person name="Kerns K.A."/>
            <person name="Liu Q."/>
            <person name="To T.T."/>
            <person name="Solden L."/>
            <person name="Hendrickson E.L."/>
            <person name="Wrighton K."/>
            <person name="Shi W."/>
            <person name="He X."/>
        </authorList>
    </citation>
    <scope>NUCLEOTIDE SEQUENCE [LARGE SCALE GENOMIC DNA]</scope>
    <source>
        <strain evidence="3 4">TM7_CMJM_G6_1_HOT_870</strain>
    </source>
</reference>
<proteinExistence type="predicted"/>
<dbReference type="EMBL" id="PRLK01000001">
    <property type="protein sequence ID" value="RYC72917.1"/>
    <property type="molecule type" value="Genomic_DNA"/>
</dbReference>